<dbReference type="GO" id="GO:0046983">
    <property type="term" value="F:protein dimerization activity"/>
    <property type="evidence" value="ECO:0007669"/>
    <property type="project" value="InterPro"/>
</dbReference>
<dbReference type="OrthoDB" id="1535081at2759"/>
<dbReference type="InterPro" id="IPR036388">
    <property type="entry name" value="WH-like_DNA-bd_sf"/>
</dbReference>
<dbReference type="Pfam" id="PF00891">
    <property type="entry name" value="Methyltransf_2"/>
    <property type="match status" value="1"/>
</dbReference>
<dbReference type="InterPro" id="IPR012967">
    <property type="entry name" value="COMT_dimerisation"/>
</dbReference>
<evidence type="ECO:0000313" key="7">
    <source>
        <dbReference type="Proteomes" id="UP000054383"/>
    </source>
</evidence>
<sequence length="415" mass="46090">MAISELIEAINSVTLTSQLDQADEQQRAQLFQACDKLKALCESPLEKTMSILFSGHQAMAIRLGVDLKLFDALISRSSQSENKVVSVSQMAEDTKADPALVGRILKFLASMSIVKQLSPDTFFPTRLTAAYVSTSPLAAAVIHFTHFHLFLTKLPEYFAQNGWKNPRDIDNTPFQFVMGDKLRYFDYLSSKPYYQNAFNTVMTSSFRRPGKKWVDFFPVEEKLHVQDRSHVLLVDVGGGHGSDLLSFREKFPHLSGKLVLQDLPHVIETANIPSSIEGQGYDFFDEQPVKGAKAYYLRTVLHDWPDAQVVQILARLRDAMDSSSILLIEEKAMPETDLPLMAAVGDMTRMVEDYQFNCGLVPFGSFDIVTWTSANSQGNGAITGVGAATPWNMVRNGNTLVTGRLSGNDVVIAYG</sequence>
<gene>
    <name evidence="6" type="ORF">PISL3812_04051</name>
</gene>
<dbReference type="SUPFAM" id="SSF46785">
    <property type="entry name" value="Winged helix' DNA-binding domain"/>
    <property type="match status" value="1"/>
</dbReference>
<dbReference type="PANTHER" id="PTHR43712:SF11">
    <property type="entry name" value="O-METHYLTRANSFERASE (AFU_ORTHOLOGUE AFUA_2G17820)-RELATED"/>
    <property type="match status" value="1"/>
</dbReference>
<dbReference type="InterPro" id="IPR016461">
    <property type="entry name" value="COMT-like"/>
</dbReference>
<accession>A0A0U1LUG1</accession>
<evidence type="ECO:0000256" key="1">
    <source>
        <dbReference type="ARBA" id="ARBA00022603"/>
    </source>
</evidence>
<dbReference type="Proteomes" id="UP000054383">
    <property type="component" value="Unassembled WGS sequence"/>
</dbReference>
<proteinExistence type="predicted"/>
<evidence type="ECO:0000259" key="5">
    <source>
        <dbReference type="Pfam" id="PF08100"/>
    </source>
</evidence>
<dbReference type="PANTHER" id="PTHR43712">
    <property type="entry name" value="PUTATIVE (AFU_ORTHOLOGUE AFUA_4G14580)-RELATED"/>
    <property type="match status" value="1"/>
</dbReference>
<dbReference type="GO" id="GO:0032259">
    <property type="term" value="P:methylation"/>
    <property type="evidence" value="ECO:0007669"/>
    <property type="project" value="UniProtKB-KW"/>
</dbReference>
<reference evidence="6 7" key="1">
    <citation type="submission" date="2015-04" db="EMBL/GenBank/DDBJ databases">
        <authorList>
            <person name="Syromyatnikov M.Y."/>
            <person name="Popov V.N."/>
        </authorList>
    </citation>
    <scope>NUCLEOTIDE SEQUENCE [LARGE SCALE GENOMIC DNA]</scope>
    <source>
        <strain evidence="6">WF-38-12</strain>
    </source>
</reference>
<keyword evidence="1 6" id="KW-0489">Methyltransferase</keyword>
<dbReference type="AlphaFoldDB" id="A0A0U1LUG1"/>
<organism evidence="6 7">
    <name type="scientific">Talaromyces islandicus</name>
    <name type="common">Penicillium islandicum</name>
    <dbReference type="NCBI Taxonomy" id="28573"/>
    <lineage>
        <taxon>Eukaryota</taxon>
        <taxon>Fungi</taxon>
        <taxon>Dikarya</taxon>
        <taxon>Ascomycota</taxon>
        <taxon>Pezizomycotina</taxon>
        <taxon>Eurotiomycetes</taxon>
        <taxon>Eurotiomycetidae</taxon>
        <taxon>Eurotiales</taxon>
        <taxon>Trichocomaceae</taxon>
        <taxon>Talaromyces</taxon>
        <taxon>Talaromyces sect. Islandici</taxon>
    </lineage>
</organism>
<dbReference type="InterPro" id="IPR029063">
    <property type="entry name" value="SAM-dependent_MTases_sf"/>
</dbReference>
<dbReference type="OMA" id="MCESPLE"/>
<dbReference type="InterPro" id="IPR001077">
    <property type="entry name" value="COMT_C"/>
</dbReference>
<dbReference type="Pfam" id="PF08100">
    <property type="entry name" value="Dimerisation"/>
    <property type="match status" value="1"/>
</dbReference>
<evidence type="ECO:0000259" key="4">
    <source>
        <dbReference type="Pfam" id="PF00891"/>
    </source>
</evidence>
<feature type="domain" description="O-methyltransferase C-terminal" evidence="4">
    <location>
        <begin position="173"/>
        <end position="330"/>
    </location>
</feature>
<keyword evidence="3" id="KW-0949">S-adenosyl-L-methionine</keyword>
<dbReference type="EMBL" id="CVMT01000003">
    <property type="protein sequence ID" value="CRG87037.1"/>
    <property type="molecule type" value="Genomic_DNA"/>
</dbReference>
<keyword evidence="7" id="KW-1185">Reference proteome</keyword>
<dbReference type="SUPFAM" id="SSF53335">
    <property type="entry name" value="S-adenosyl-L-methionine-dependent methyltransferases"/>
    <property type="match status" value="1"/>
</dbReference>
<protein>
    <submittedName>
        <fullName evidence="6">Demethylsterigmatocystin 6-O-methyltransferase</fullName>
    </submittedName>
</protein>
<keyword evidence="2 6" id="KW-0808">Transferase</keyword>
<evidence type="ECO:0000313" key="6">
    <source>
        <dbReference type="EMBL" id="CRG87037.1"/>
    </source>
</evidence>
<dbReference type="InterPro" id="IPR038656">
    <property type="entry name" value="Peptidase_G1_sf"/>
</dbReference>
<dbReference type="Gene3D" id="2.60.120.700">
    <property type="entry name" value="Peptidase G1"/>
    <property type="match status" value="1"/>
</dbReference>
<dbReference type="PROSITE" id="PS51683">
    <property type="entry name" value="SAM_OMT_II"/>
    <property type="match status" value="1"/>
</dbReference>
<dbReference type="Gene3D" id="3.40.50.150">
    <property type="entry name" value="Vaccinia Virus protein VP39"/>
    <property type="match status" value="1"/>
</dbReference>
<name>A0A0U1LUG1_TALIS</name>
<evidence type="ECO:0000256" key="3">
    <source>
        <dbReference type="ARBA" id="ARBA00022691"/>
    </source>
</evidence>
<evidence type="ECO:0000256" key="2">
    <source>
        <dbReference type="ARBA" id="ARBA00022679"/>
    </source>
</evidence>
<feature type="domain" description="O-methyltransferase dimerisation" evidence="5">
    <location>
        <begin position="55"/>
        <end position="133"/>
    </location>
</feature>
<dbReference type="Gene3D" id="1.10.10.10">
    <property type="entry name" value="Winged helix-like DNA-binding domain superfamily/Winged helix DNA-binding domain"/>
    <property type="match status" value="1"/>
</dbReference>
<dbReference type="InterPro" id="IPR036390">
    <property type="entry name" value="WH_DNA-bd_sf"/>
</dbReference>
<dbReference type="GO" id="GO:0008171">
    <property type="term" value="F:O-methyltransferase activity"/>
    <property type="evidence" value="ECO:0007669"/>
    <property type="project" value="InterPro"/>
</dbReference>